<keyword evidence="2 7" id="KW-0699">rRNA-binding</keyword>
<dbReference type="SUPFAM" id="SSF46992">
    <property type="entry name" value="Ribosomal protein S20"/>
    <property type="match status" value="1"/>
</dbReference>
<comment type="similarity">
    <text evidence="1 7">Belongs to the bacterial ribosomal protein bS20 family.</text>
</comment>
<dbReference type="EMBL" id="DSUT01000166">
    <property type="protein sequence ID" value="HGK28857.1"/>
    <property type="molecule type" value="Genomic_DNA"/>
</dbReference>
<dbReference type="AlphaFoldDB" id="A0A7C4GEJ9"/>
<dbReference type="PANTHER" id="PTHR33398">
    <property type="entry name" value="30S RIBOSOMAL PROTEIN S20"/>
    <property type="match status" value="1"/>
</dbReference>
<accession>A0A7C4GEJ9</accession>
<evidence type="ECO:0000256" key="8">
    <source>
        <dbReference type="SAM" id="MobiDB-lite"/>
    </source>
</evidence>
<keyword evidence="3 7" id="KW-0694">RNA-binding</keyword>
<dbReference type="InterPro" id="IPR036510">
    <property type="entry name" value="Ribosomal_bS20_sf"/>
</dbReference>
<dbReference type="PANTHER" id="PTHR33398:SF1">
    <property type="entry name" value="SMALL RIBOSOMAL SUBUNIT PROTEIN BS20C"/>
    <property type="match status" value="1"/>
</dbReference>
<evidence type="ECO:0000256" key="3">
    <source>
        <dbReference type="ARBA" id="ARBA00022884"/>
    </source>
</evidence>
<dbReference type="Pfam" id="PF01649">
    <property type="entry name" value="Ribosomal_S20p"/>
    <property type="match status" value="1"/>
</dbReference>
<evidence type="ECO:0000256" key="5">
    <source>
        <dbReference type="ARBA" id="ARBA00023274"/>
    </source>
</evidence>
<evidence type="ECO:0000313" key="9">
    <source>
        <dbReference type="EMBL" id="HGK28857.1"/>
    </source>
</evidence>
<dbReference type="InterPro" id="IPR002583">
    <property type="entry name" value="Ribosomal_bS20"/>
</dbReference>
<dbReference type="GO" id="GO:0070181">
    <property type="term" value="F:small ribosomal subunit rRNA binding"/>
    <property type="evidence" value="ECO:0007669"/>
    <property type="project" value="TreeGrafter"/>
</dbReference>
<dbReference type="GO" id="GO:0005829">
    <property type="term" value="C:cytosol"/>
    <property type="evidence" value="ECO:0007669"/>
    <property type="project" value="TreeGrafter"/>
</dbReference>
<protein>
    <recommendedName>
        <fullName evidence="6 7">Small ribosomal subunit protein bS20</fullName>
    </recommendedName>
</protein>
<evidence type="ECO:0000256" key="1">
    <source>
        <dbReference type="ARBA" id="ARBA00007634"/>
    </source>
</evidence>
<dbReference type="GO" id="GO:0006412">
    <property type="term" value="P:translation"/>
    <property type="evidence" value="ECO:0007669"/>
    <property type="project" value="UniProtKB-UniRule"/>
</dbReference>
<dbReference type="NCBIfam" id="TIGR00029">
    <property type="entry name" value="S20"/>
    <property type="match status" value="1"/>
</dbReference>
<evidence type="ECO:0000256" key="4">
    <source>
        <dbReference type="ARBA" id="ARBA00022980"/>
    </source>
</evidence>
<dbReference type="GO" id="GO:0003735">
    <property type="term" value="F:structural constituent of ribosome"/>
    <property type="evidence" value="ECO:0007669"/>
    <property type="project" value="InterPro"/>
</dbReference>
<dbReference type="HAMAP" id="MF_00500">
    <property type="entry name" value="Ribosomal_bS20"/>
    <property type="match status" value="1"/>
</dbReference>
<feature type="compositionally biased region" description="Basic residues" evidence="8">
    <location>
        <begin position="14"/>
        <end position="27"/>
    </location>
</feature>
<evidence type="ECO:0000256" key="6">
    <source>
        <dbReference type="ARBA" id="ARBA00035136"/>
    </source>
</evidence>
<evidence type="ECO:0000256" key="7">
    <source>
        <dbReference type="HAMAP-Rule" id="MF_00500"/>
    </source>
</evidence>
<feature type="region of interest" description="Disordered" evidence="8">
    <location>
        <begin position="1"/>
        <end position="27"/>
    </location>
</feature>
<evidence type="ECO:0000256" key="2">
    <source>
        <dbReference type="ARBA" id="ARBA00022730"/>
    </source>
</evidence>
<keyword evidence="5 7" id="KW-0687">Ribonucleoprotein</keyword>
<dbReference type="Gene3D" id="1.20.58.110">
    <property type="entry name" value="Ribosomal protein S20"/>
    <property type="match status" value="1"/>
</dbReference>
<proteinExistence type="inferred from homology"/>
<comment type="function">
    <text evidence="7">Binds directly to 16S ribosomal RNA.</text>
</comment>
<sequence>MLAKKSISSLKRERQNKRRRVRNRSRRAALKTALKRFQTVKSKAEAEKLLDDVQSTIDRSARHNIIHRNTARRLKSRIAREVAQLH</sequence>
<gene>
    <name evidence="7 9" type="primary">rpsT</name>
    <name evidence="9" type="ORF">ENS41_07935</name>
</gene>
<name>A0A7C4GEJ9_UNCW3</name>
<dbReference type="GO" id="GO:0015935">
    <property type="term" value="C:small ribosomal subunit"/>
    <property type="evidence" value="ECO:0007669"/>
    <property type="project" value="TreeGrafter"/>
</dbReference>
<organism evidence="9">
    <name type="scientific">candidate division WOR-3 bacterium</name>
    <dbReference type="NCBI Taxonomy" id="2052148"/>
    <lineage>
        <taxon>Bacteria</taxon>
        <taxon>Bacteria division WOR-3</taxon>
    </lineage>
</organism>
<comment type="caution">
    <text evidence="9">The sequence shown here is derived from an EMBL/GenBank/DDBJ whole genome shotgun (WGS) entry which is preliminary data.</text>
</comment>
<keyword evidence="4 7" id="KW-0689">Ribosomal protein</keyword>
<reference evidence="9" key="1">
    <citation type="journal article" date="2020" name="mSystems">
        <title>Genome- and Community-Level Interaction Insights into Carbon Utilization and Element Cycling Functions of Hydrothermarchaeota in Hydrothermal Sediment.</title>
        <authorList>
            <person name="Zhou Z."/>
            <person name="Liu Y."/>
            <person name="Xu W."/>
            <person name="Pan J."/>
            <person name="Luo Z.H."/>
            <person name="Li M."/>
        </authorList>
    </citation>
    <scope>NUCLEOTIDE SEQUENCE [LARGE SCALE GENOMIC DNA]</scope>
    <source>
        <strain evidence="9">SpSt-488</strain>
    </source>
</reference>